<organism evidence="1">
    <name type="scientific">Rhizophora mucronata</name>
    <name type="common">Asiatic mangrove</name>
    <dbReference type="NCBI Taxonomy" id="61149"/>
    <lineage>
        <taxon>Eukaryota</taxon>
        <taxon>Viridiplantae</taxon>
        <taxon>Streptophyta</taxon>
        <taxon>Embryophyta</taxon>
        <taxon>Tracheophyta</taxon>
        <taxon>Spermatophyta</taxon>
        <taxon>Magnoliopsida</taxon>
        <taxon>eudicotyledons</taxon>
        <taxon>Gunneridae</taxon>
        <taxon>Pentapetalae</taxon>
        <taxon>rosids</taxon>
        <taxon>fabids</taxon>
        <taxon>Malpighiales</taxon>
        <taxon>Rhizophoraceae</taxon>
        <taxon>Rhizophora</taxon>
    </lineage>
</organism>
<dbReference type="EMBL" id="GGEC01020138">
    <property type="protein sequence ID" value="MBX00622.1"/>
    <property type="molecule type" value="Transcribed_RNA"/>
</dbReference>
<evidence type="ECO:0000313" key="1">
    <source>
        <dbReference type="EMBL" id="MBX00622.1"/>
    </source>
</evidence>
<reference evidence="1" key="1">
    <citation type="submission" date="2018-02" db="EMBL/GenBank/DDBJ databases">
        <title>Rhizophora mucronata_Transcriptome.</title>
        <authorList>
            <person name="Meera S.P."/>
            <person name="Sreeshan A."/>
            <person name="Augustine A."/>
        </authorList>
    </citation>
    <scope>NUCLEOTIDE SEQUENCE</scope>
    <source>
        <tissue evidence="1">Leaf</tissue>
    </source>
</reference>
<name>A0A2P2K4H1_RHIMU</name>
<protein>
    <submittedName>
        <fullName evidence="1">Uncharacterized protein</fullName>
    </submittedName>
</protein>
<dbReference type="AlphaFoldDB" id="A0A2P2K4H1"/>
<sequence>MDAEANLPIKTLNTRWSSLACSVVI</sequence>
<accession>A0A2P2K4H1</accession>
<proteinExistence type="predicted"/>